<dbReference type="GO" id="GO:0016239">
    <property type="term" value="P:positive regulation of macroautophagy"/>
    <property type="evidence" value="ECO:0007669"/>
    <property type="project" value="TreeGrafter"/>
</dbReference>
<reference evidence="9" key="1">
    <citation type="journal article" date="2009" name="Genome Res.">
        <title>Comparative genomic analyses of the human fungal pathogens Coccidioides and their relatives.</title>
        <authorList>
            <person name="Sharpton T.J."/>
            <person name="Stajich J.E."/>
            <person name="Rounsley S.D."/>
            <person name="Gardner M.J."/>
            <person name="Wortman J.R."/>
            <person name="Jordar V.S."/>
            <person name="Maiti R."/>
            <person name="Kodira C.D."/>
            <person name="Neafsey D.E."/>
            <person name="Zeng Q."/>
            <person name="Hung C.-Y."/>
            <person name="McMahan C."/>
            <person name="Muszewska A."/>
            <person name="Grynberg M."/>
            <person name="Mandel M.A."/>
            <person name="Kellner E.M."/>
            <person name="Barker B.M."/>
            <person name="Galgiani J.N."/>
            <person name="Orbach M.J."/>
            <person name="Kirkland T.N."/>
            <person name="Cole G.T."/>
            <person name="Henn M.R."/>
            <person name="Birren B.W."/>
            <person name="Taylor J.W."/>
        </authorList>
    </citation>
    <scope>NUCLEOTIDE SEQUENCE [LARGE SCALE GENOMIC DNA]</scope>
    <source>
        <strain evidence="9">UAMH 1704</strain>
    </source>
</reference>
<dbReference type="InterPro" id="IPR015943">
    <property type="entry name" value="WD40/YVTN_repeat-like_dom_sf"/>
</dbReference>
<feature type="compositionally biased region" description="Pro residues" evidence="7">
    <location>
        <begin position="9"/>
        <end position="25"/>
    </location>
</feature>
<feature type="compositionally biased region" description="Polar residues" evidence="7">
    <location>
        <begin position="885"/>
        <end position="894"/>
    </location>
</feature>
<dbReference type="SUPFAM" id="SSF50978">
    <property type="entry name" value="WD40 repeat-like"/>
    <property type="match status" value="1"/>
</dbReference>
<keyword evidence="4" id="KW-0863">Zinc-finger</keyword>
<gene>
    <name evidence="8" type="ORF">UREG_01773</name>
</gene>
<feature type="region of interest" description="Disordered" evidence="7">
    <location>
        <begin position="1263"/>
        <end position="1303"/>
    </location>
</feature>
<feature type="region of interest" description="Disordered" evidence="7">
    <location>
        <begin position="883"/>
        <end position="951"/>
    </location>
</feature>
<evidence type="ECO:0000256" key="7">
    <source>
        <dbReference type="SAM" id="MobiDB-lite"/>
    </source>
</evidence>
<feature type="compositionally biased region" description="Low complexity" evidence="7">
    <location>
        <begin position="1324"/>
        <end position="1339"/>
    </location>
</feature>
<dbReference type="EMBL" id="CH476615">
    <property type="protein sequence ID" value="EEP76924.1"/>
    <property type="molecule type" value="Genomic_DNA"/>
</dbReference>
<evidence type="ECO:0000313" key="9">
    <source>
        <dbReference type="Proteomes" id="UP000002058"/>
    </source>
</evidence>
<dbReference type="PROSITE" id="PS00678">
    <property type="entry name" value="WD_REPEATS_1"/>
    <property type="match status" value="2"/>
</dbReference>
<dbReference type="GO" id="GO:1904263">
    <property type="term" value="P:positive regulation of TORC1 signaling"/>
    <property type="evidence" value="ECO:0007669"/>
    <property type="project" value="TreeGrafter"/>
</dbReference>
<sequence length="1390" mass="152574">MADSTRNQAPPPAPPLPPAPPPLPPQRYATKATSAFVRFAHPFFYGSRPPSPQQSSPRVAIPITPDVKHASSTSVFINHALSWIGLLLWAGASPIISHKTGIPIAALDVSPQRTHAILAGREILKTIRVTPDHCSEEVNIRSAIIGYCATHNASPAALSSKYKDQLAAKDVKWSNGEYDQIIATAATNGRISVFDLNRASVELGRFQEHTRQVHRLAFNPHRGAWLLSGSQDATIRMWDLRALSGGRGVMNFGSKHRFNGHSEAVRDVRWSPADGVEFATATDSGAIQRWDVRKENAPLMKINAHEKACSVIDWHPDGKHLVSGSADRLIKVWDFSSTDRRQKPCFQLRTPQSISNVRWRPASWAGNDTDTGDWQSTQIITAYDQEDPRIHLWDFRRPHLPFKEFDHYTRSATDMLWLSSDILWSVNSDGIFTQADMSHAPQVIQRRRACAVTWNPNGGIAFARQRPRRRQPSTSFSLAEFLGHDTISGANEKNASFTDTAADDPPLTSNRKRSNRISYSRLSKSLSGTSSISEEELPQIVPLEKAVAKSGLYQPSETGVIGQISGATIDQDIFAHLAKNYSSLITNHLKQGVKPARVKLFLDTFDHNATQAERVGLHKLAQTWRVAKYAVSMELISRAREQKDGCNVDSNKPLSQTDGQIGEKRRITKETLAGKPASRLFEKVAEAKAQALVTPEIETNSNITTPLAQPIPDVPAGELGGDKIKNSPGDESPRFKPLPPSILGSGKWSNHAPTPDDNSNRAKGKEPRSAKDSRTSPRSLSPDGLRERELAQKDLFVNGHRSAPRAIARRADWRLEDDGGFERRDEVKGPDYDQPVDEKNAVLLDYKPISKGALSLEALSQGGSRPPQPVNYVRHDSAESFPMFSASTDSSQRAKSVADDATSPQKKTDISNLGDSPWSAVGDSVLHSIPEREDTSSPCKGRERNGSDASLSGMSFEIVHSDPDNIHLERPPIPLPFFAESSPIRASDEESLMGDPSDSFTGQENHETHSDPYEGLFNGIVDFPLAVKPAPAPWSPQSMLREAVRYYTSGSIVDLASAVHFLHKLHILFRSLDGIIPYEERELILKSYNEQLLRRKMFVEAAEVRRHCAPTYPAVYDYALKDVFINVYCFQCNKPYDNPVRDNKRCHRCNVAQSPCTLCMSLKPPEEWIIQASALLNSEPEPKSSYPDAQPPPDNIPISAHSSTPPMPHNQEIGPRSRNTTGTQGLTLWYWCQGCGHGAHLACQIIWLSDISFSEGGCATPGCGHDCGPGPIRDRNNASRKPARDMQSLRSPSAPFAKRDSWNAGESKAVERVRGMLGVGAAAAAGGSTASSPGPGISSNSASAVLSPKKVRLVTPGEQERKQSNSTTPSTNARRGRGNILRGGKRGKVG</sequence>
<dbReference type="GO" id="GO:0005829">
    <property type="term" value="C:cytosol"/>
    <property type="evidence" value="ECO:0007669"/>
    <property type="project" value="TreeGrafter"/>
</dbReference>
<dbReference type="PANTHER" id="PTHR46200:SF1">
    <property type="entry name" value="GATOR COMPLEX PROTEIN WDR24"/>
    <property type="match status" value="1"/>
</dbReference>
<dbReference type="InParanoid" id="C4JJG6"/>
<dbReference type="PANTHER" id="PTHR46200">
    <property type="entry name" value="GATOR COMPLEX PROTEIN WDR24"/>
    <property type="match status" value="1"/>
</dbReference>
<dbReference type="PROSITE" id="PS50082">
    <property type="entry name" value="WD_REPEATS_2"/>
    <property type="match status" value="3"/>
</dbReference>
<dbReference type="InterPro" id="IPR001680">
    <property type="entry name" value="WD40_rpt"/>
</dbReference>
<evidence type="ECO:0000256" key="1">
    <source>
        <dbReference type="ARBA" id="ARBA00022574"/>
    </source>
</evidence>
<dbReference type="HOGENOM" id="CLU_002874_0_0_1"/>
<feature type="compositionally biased region" description="Polar residues" evidence="7">
    <location>
        <begin position="648"/>
        <end position="659"/>
    </location>
</feature>
<feature type="region of interest" description="Disordered" evidence="7">
    <location>
        <begin position="490"/>
        <end position="515"/>
    </location>
</feature>
<dbReference type="InterPro" id="IPR036322">
    <property type="entry name" value="WD40_repeat_dom_sf"/>
</dbReference>
<dbReference type="Proteomes" id="UP000002058">
    <property type="component" value="Unassembled WGS sequence"/>
</dbReference>
<dbReference type="eggNOG" id="KOG0269">
    <property type="taxonomic scope" value="Eukaryota"/>
</dbReference>
<feature type="repeat" description="WD" evidence="6">
    <location>
        <begin position="258"/>
        <end position="300"/>
    </location>
</feature>
<dbReference type="VEuPathDB" id="FungiDB:UREG_01773"/>
<proteinExistence type="predicted"/>
<keyword evidence="3" id="KW-0677">Repeat</keyword>
<dbReference type="SMART" id="SM00320">
    <property type="entry name" value="WD40"/>
    <property type="match status" value="4"/>
</dbReference>
<dbReference type="PROSITE" id="PS50294">
    <property type="entry name" value="WD_REPEATS_REGION"/>
    <property type="match status" value="3"/>
</dbReference>
<dbReference type="OMA" id="QTWRIVK"/>
<dbReference type="GeneID" id="8443826"/>
<dbReference type="GO" id="GO:0005774">
    <property type="term" value="C:vacuolar membrane"/>
    <property type="evidence" value="ECO:0007669"/>
    <property type="project" value="TreeGrafter"/>
</dbReference>
<evidence type="ECO:0000256" key="4">
    <source>
        <dbReference type="ARBA" id="ARBA00022771"/>
    </source>
</evidence>
<feature type="region of interest" description="Disordered" evidence="7">
    <location>
        <begin position="987"/>
        <end position="1008"/>
    </location>
</feature>
<keyword evidence="1 6" id="KW-0853">WD repeat</keyword>
<feature type="compositionally biased region" description="Basic and acidic residues" evidence="7">
    <location>
        <begin position="929"/>
        <end position="946"/>
    </location>
</feature>
<dbReference type="STRING" id="336963.C4JJG6"/>
<feature type="region of interest" description="Disordered" evidence="7">
    <location>
        <begin position="1324"/>
        <end position="1390"/>
    </location>
</feature>
<dbReference type="RefSeq" id="XP_002542257.1">
    <property type="nucleotide sequence ID" value="XM_002542211.1"/>
</dbReference>
<dbReference type="InterPro" id="IPR019775">
    <property type="entry name" value="WD40_repeat_CS"/>
</dbReference>
<feature type="repeat" description="WD" evidence="6">
    <location>
        <begin position="206"/>
        <end position="241"/>
    </location>
</feature>
<feature type="compositionally biased region" description="Polar residues" evidence="7">
    <location>
        <begin position="490"/>
        <end position="499"/>
    </location>
</feature>
<dbReference type="GO" id="GO:0008270">
    <property type="term" value="F:zinc ion binding"/>
    <property type="evidence" value="ECO:0007669"/>
    <property type="project" value="UniProtKB-KW"/>
</dbReference>
<name>C4JJG6_UNCRE</name>
<keyword evidence="9" id="KW-1185">Reference proteome</keyword>
<dbReference type="OrthoDB" id="60955at2759"/>
<organism evidence="8 9">
    <name type="scientific">Uncinocarpus reesii (strain UAMH 1704)</name>
    <dbReference type="NCBI Taxonomy" id="336963"/>
    <lineage>
        <taxon>Eukaryota</taxon>
        <taxon>Fungi</taxon>
        <taxon>Dikarya</taxon>
        <taxon>Ascomycota</taxon>
        <taxon>Pezizomycotina</taxon>
        <taxon>Eurotiomycetes</taxon>
        <taxon>Eurotiomycetidae</taxon>
        <taxon>Onygenales</taxon>
        <taxon>Onygenaceae</taxon>
        <taxon>Uncinocarpus</taxon>
    </lineage>
</organism>
<keyword evidence="2" id="KW-0479">Metal-binding</keyword>
<feature type="region of interest" description="Disordered" evidence="7">
    <location>
        <begin position="701"/>
        <end position="787"/>
    </location>
</feature>
<feature type="compositionally biased region" description="Basic and acidic residues" evidence="7">
    <location>
        <begin position="758"/>
        <end position="775"/>
    </location>
</feature>
<dbReference type="InterPro" id="IPR037590">
    <property type="entry name" value="WDR24"/>
</dbReference>
<evidence type="ECO:0000256" key="6">
    <source>
        <dbReference type="PROSITE-ProRule" id="PRU00221"/>
    </source>
</evidence>
<feature type="region of interest" description="Disordered" evidence="7">
    <location>
        <begin position="1"/>
        <end position="27"/>
    </location>
</feature>
<feature type="region of interest" description="Disordered" evidence="7">
    <location>
        <begin position="644"/>
        <end position="673"/>
    </location>
</feature>
<evidence type="ECO:0000256" key="5">
    <source>
        <dbReference type="ARBA" id="ARBA00022833"/>
    </source>
</evidence>
<feature type="repeat" description="WD" evidence="6">
    <location>
        <begin position="302"/>
        <end position="343"/>
    </location>
</feature>
<feature type="compositionally biased region" description="Polar residues" evidence="7">
    <location>
        <begin position="1364"/>
        <end position="1373"/>
    </location>
</feature>
<accession>C4JJG6</accession>
<dbReference type="Pfam" id="PF00400">
    <property type="entry name" value="WD40"/>
    <property type="match status" value="3"/>
</dbReference>
<evidence type="ECO:0000313" key="8">
    <source>
        <dbReference type="EMBL" id="EEP76924.1"/>
    </source>
</evidence>
<protein>
    <submittedName>
        <fullName evidence="8">Uncharacterized protein</fullName>
    </submittedName>
</protein>
<evidence type="ECO:0000256" key="3">
    <source>
        <dbReference type="ARBA" id="ARBA00022737"/>
    </source>
</evidence>
<keyword evidence="5" id="KW-0862">Zinc</keyword>
<feature type="region of interest" description="Disordered" evidence="7">
    <location>
        <begin position="1179"/>
        <end position="1219"/>
    </location>
</feature>
<dbReference type="KEGG" id="ure:UREG_01773"/>
<evidence type="ECO:0000256" key="2">
    <source>
        <dbReference type="ARBA" id="ARBA00022723"/>
    </source>
</evidence>
<feature type="compositionally biased region" description="Polar residues" evidence="7">
    <location>
        <begin position="902"/>
        <end position="914"/>
    </location>
</feature>
<dbReference type="GO" id="GO:0061700">
    <property type="term" value="C:GATOR2 complex"/>
    <property type="evidence" value="ECO:0007669"/>
    <property type="project" value="TreeGrafter"/>
</dbReference>
<dbReference type="Gene3D" id="2.130.10.10">
    <property type="entry name" value="YVTN repeat-like/Quinoprotein amine dehydrogenase"/>
    <property type="match status" value="3"/>
</dbReference>